<dbReference type="Proteomes" id="UP000503483">
    <property type="component" value="Chromosome"/>
</dbReference>
<evidence type="ECO:0008006" key="3">
    <source>
        <dbReference type="Google" id="ProtNLM"/>
    </source>
</evidence>
<evidence type="ECO:0000313" key="1">
    <source>
        <dbReference type="EMBL" id="QKE27903.1"/>
    </source>
</evidence>
<keyword evidence="2" id="KW-1185">Reference proteome</keyword>
<dbReference type="KEGG" id="paco:AACT_0701"/>
<sequence length="151" mass="17538">MIKELILSILFPAIIFASNLKINDKISNFSLTDQFDKIHTINSGISTIIVTFQKDTLEMINDFLSSKSEHFLEDKHAVFISNITSSSTIITRMFTIPHLRDYKYTILLIYDDNSIKFLKKENKATIYSIFNGQVNDIKYISSKNELEKFFH</sequence>
<protein>
    <recommendedName>
        <fullName evidence="3">FAD/FMN-containing dehydrogenase</fullName>
    </recommendedName>
</protein>
<reference evidence="1 2" key="1">
    <citation type="submission" date="2019-08" db="EMBL/GenBank/DDBJ databases">
        <title>Complete genome sequence of Arcobacter acticola.</title>
        <authorList>
            <person name="Miller W."/>
        </authorList>
    </citation>
    <scope>NUCLEOTIDE SEQUENCE [LARGE SCALE GENOMIC DNA]</scope>
    <source>
        <strain evidence="1 2">KCTC 52212</strain>
    </source>
</reference>
<accession>A0A6M8E9H7</accession>
<dbReference type="AlphaFoldDB" id="A0A6M8E9H7"/>
<name>A0A6M8E9H7_9BACT</name>
<dbReference type="RefSeq" id="WP_172125025.1">
    <property type="nucleotide sequence ID" value="NZ_CP042652.1"/>
</dbReference>
<evidence type="ECO:0000313" key="2">
    <source>
        <dbReference type="Proteomes" id="UP000503483"/>
    </source>
</evidence>
<organism evidence="1 2">
    <name type="scientific">Arcobacter acticola</name>
    <dbReference type="NCBI Taxonomy" id="1849015"/>
    <lineage>
        <taxon>Bacteria</taxon>
        <taxon>Pseudomonadati</taxon>
        <taxon>Campylobacterota</taxon>
        <taxon>Epsilonproteobacteria</taxon>
        <taxon>Campylobacterales</taxon>
        <taxon>Arcobacteraceae</taxon>
        <taxon>Arcobacter</taxon>
    </lineage>
</organism>
<gene>
    <name evidence="1" type="ORF">AACT_0701</name>
</gene>
<dbReference type="EMBL" id="CP042652">
    <property type="protein sequence ID" value="QKE27903.1"/>
    <property type="molecule type" value="Genomic_DNA"/>
</dbReference>
<proteinExistence type="predicted"/>